<evidence type="ECO:0000313" key="2">
    <source>
        <dbReference type="EMBL" id="EJT97190.1"/>
    </source>
</evidence>
<keyword evidence="1" id="KW-0812">Transmembrane</keyword>
<name>M5FNC2_DACPD</name>
<accession>M5FNC2</accession>
<keyword evidence="1" id="KW-0472">Membrane</keyword>
<evidence type="ECO:0000256" key="1">
    <source>
        <dbReference type="SAM" id="Phobius"/>
    </source>
</evidence>
<dbReference type="EMBL" id="JH795878">
    <property type="protein sequence ID" value="EJT97190.1"/>
    <property type="molecule type" value="Genomic_DNA"/>
</dbReference>
<keyword evidence="1" id="KW-1133">Transmembrane helix</keyword>
<protein>
    <submittedName>
        <fullName evidence="2">Uncharacterized protein</fullName>
    </submittedName>
</protein>
<proteinExistence type="predicted"/>
<keyword evidence="3" id="KW-1185">Reference proteome</keyword>
<feature type="transmembrane region" description="Helical" evidence="1">
    <location>
        <begin position="63"/>
        <end position="85"/>
    </location>
</feature>
<gene>
    <name evidence="2" type="ORF">DACRYDRAFT_25301</name>
</gene>
<dbReference type="GeneID" id="63689171"/>
<evidence type="ECO:0000313" key="3">
    <source>
        <dbReference type="Proteomes" id="UP000030653"/>
    </source>
</evidence>
<sequence length="96" mass="11172">MHARVQSFLSRVHMVVVVVVALRTGGDVRFFRIIRTVFCAHPSLLRNVAHIFIRYNAKRMQPISPILIIVALILVYLAHLPLLYLQRRLHSETQFL</sequence>
<dbReference type="AlphaFoldDB" id="M5FNC2"/>
<dbReference type="Proteomes" id="UP000030653">
    <property type="component" value="Unassembled WGS sequence"/>
</dbReference>
<reference evidence="2 3" key="1">
    <citation type="journal article" date="2012" name="Science">
        <title>The Paleozoic origin of enzymatic lignin decomposition reconstructed from 31 fungal genomes.</title>
        <authorList>
            <person name="Floudas D."/>
            <person name="Binder M."/>
            <person name="Riley R."/>
            <person name="Barry K."/>
            <person name="Blanchette R.A."/>
            <person name="Henrissat B."/>
            <person name="Martinez A.T."/>
            <person name="Otillar R."/>
            <person name="Spatafora J.W."/>
            <person name="Yadav J.S."/>
            <person name="Aerts A."/>
            <person name="Benoit I."/>
            <person name="Boyd A."/>
            <person name="Carlson A."/>
            <person name="Copeland A."/>
            <person name="Coutinho P.M."/>
            <person name="de Vries R.P."/>
            <person name="Ferreira P."/>
            <person name="Findley K."/>
            <person name="Foster B."/>
            <person name="Gaskell J."/>
            <person name="Glotzer D."/>
            <person name="Gorecki P."/>
            <person name="Heitman J."/>
            <person name="Hesse C."/>
            <person name="Hori C."/>
            <person name="Igarashi K."/>
            <person name="Jurgens J.A."/>
            <person name="Kallen N."/>
            <person name="Kersten P."/>
            <person name="Kohler A."/>
            <person name="Kuees U."/>
            <person name="Kumar T.K.A."/>
            <person name="Kuo A."/>
            <person name="LaButti K."/>
            <person name="Larrondo L.F."/>
            <person name="Lindquist E."/>
            <person name="Ling A."/>
            <person name="Lombard V."/>
            <person name="Lucas S."/>
            <person name="Lundell T."/>
            <person name="Martin R."/>
            <person name="McLaughlin D.J."/>
            <person name="Morgenstern I."/>
            <person name="Morin E."/>
            <person name="Murat C."/>
            <person name="Nagy L.G."/>
            <person name="Nolan M."/>
            <person name="Ohm R.A."/>
            <person name="Patyshakuliyeva A."/>
            <person name="Rokas A."/>
            <person name="Ruiz-Duenas F.J."/>
            <person name="Sabat G."/>
            <person name="Salamov A."/>
            <person name="Samejima M."/>
            <person name="Schmutz J."/>
            <person name="Slot J.C."/>
            <person name="St John F."/>
            <person name="Stenlid J."/>
            <person name="Sun H."/>
            <person name="Sun S."/>
            <person name="Syed K."/>
            <person name="Tsang A."/>
            <person name="Wiebenga A."/>
            <person name="Young D."/>
            <person name="Pisabarro A."/>
            <person name="Eastwood D.C."/>
            <person name="Martin F."/>
            <person name="Cullen D."/>
            <person name="Grigoriev I.V."/>
            <person name="Hibbett D.S."/>
        </authorList>
    </citation>
    <scope>NUCLEOTIDE SEQUENCE [LARGE SCALE GENOMIC DNA]</scope>
    <source>
        <strain evidence="2 3">DJM-731 SS1</strain>
    </source>
</reference>
<dbReference type="RefSeq" id="XP_040624088.1">
    <property type="nucleotide sequence ID" value="XM_040774109.1"/>
</dbReference>
<dbReference type="HOGENOM" id="CLU_2359690_0_0_1"/>
<organism evidence="2 3">
    <name type="scientific">Dacryopinax primogenitus (strain DJM 731)</name>
    <name type="common">Brown rot fungus</name>
    <dbReference type="NCBI Taxonomy" id="1858805"/>
    <lineage>
        <taxon>Eukaryota</taxon>
        <taxon>Fungi</taxon>
        <taxon>Dikarya</taxon>
        <taxon>Basidiomycota</taxon>
        <taxon>Agaricomycotina</taxon>
        <taxon>Dacrymycetes</taxon>
        <taxon>Dacrymycetales</taxon>
        <taxon>Dacrymycetaceae</taxon>
        <taxon>Dacryopinax</taxon>
    </lineage>
</organism>